<dbReference type="SUPFAM" id="SSF144052">
    <property type="entry name" value="Thermophilic metalloprotease-like"/>
    <property type="match status" value="1"/>
</dbReference>
<accession>A0ABW5S8Z5</accession>
<sequence>MYDIKKYINNYSRITILYSNCHKDIYLYYMKKIRSWGKKAKGVDCSILESINQLVIHCECIIVINEIDIGGINLDYIFHELERNNKVIYLDFGRNSEWKDKKRIFSINDTKLINRNRKISNLFYGCKNLSVITREGTSINFELQNSIAVREDAVSMIKEKILQFPYGEIFFPIKAYTANGILKQNENIVTIRNGVIVKNHQITHVPISEFGIGTNENILPTVNLTSREKSLGTCHFGFGSNKDFGGTIEMNIHFDIVITNFICYETRNNNILIDTAGINNIF</sequence>
<reference evidence="2" key="1">
    <citation type="journal article" date="2019" name="Int. J. Syst. Evol. Microbiol.">
        <title>The Global Catalogue of Microorganisms (GCM) 10K type strain sequencing project: providing services to taxonomists for standard genome sequencing and annotation.</title>
        <authorList>
            <consortium name="The Broad Institute Genomics Platform"/>
            <consortium name="The Broad Institute Genome Sequencing Center for Infectious Disease"/>
            <person name="Wu L."/>
            <person name="Ma J."/>
        </authorList>
    </citation>
    <scope>NUCLEOTIDE SEQUENCE [LARGE SCALE GENOMIC DNA]</scope>
    <source>
        <strain evidence="2">TISTR 2466</strain>
    </source>
</reference>
<keyword evidence="2" id="KW-1185">Reference proteome</keyword>
<comment type="caution">
    <text evidence="1">The sequence shown here is derived from an EMBL/GenBank/DDBJ whole genome shotgun (WGS) entry which is preliminary data.</text>
</comment>
<protein>
    <submittedName>
        <fullName evidence="1">Uncharacterized protein</fullName>
    </submittedName>
</protein>
<organism evidence="1 2">
    <name type="scientific">Sporolactobacillus shoreicorticis</name>
    <dbReference type="NCBI Taxonomy" id="1923877"/>
    <lineage>
        <taxon>Bacteria</taxon>
        <taxon>Bacillati</taxon>
        <taxon>Bacillota</taxon>
        <taxon>Bacilli</taxon>
        <taxon>Bacillales</taxon>
        <taxon>Sporolactobacillaceae</taxon>
        <taxon>Sporolactobacillus</taxon>
    </lineage>
</organism>
<evidence type="ECO:0000313" key="2">
    <source>
        <dbReference type="Proteomes" id="UP001597399"/>
    </source>
</evidence>
<proteinExistence type="predicted"/>
<dbReference type="Proteomes" id="UP001597399">
    <property type="component" value="Unassembled WGS sequence"/>
</dbReference>
<evidence type="ECO:0000313" key="1">
    <source>
        <dbReference type="EMBL" id="MFD2696151.1"/>
    </source>
</evidence>
<gene>
    <name evidence="1" type="ORF">ACFSUE_21340</name>
</gene>
<name>A0ABW5S8Z5_9BACL</name>
<dbReference type="RefSeq" id="WP_253065503.1">
    <property type="nucleotide sequence ID" value="NZ_JAMXWM010000047.1"/>
</dbReference>
<dbReference type="EMBL" id="JBHUMQ010000060">
    <property type="protein sequence ID" value="MFD2696151.1"/>
    <property type="molecule type" value="Genomic_DNA"/>
</dbReference>